<dbReference type="EMBL" id="REGN01000876">
    <property type="protein sequence ID" value="RNA38407.1"/>
    <property type="molecule type" value="Genomic_DNA"/>
</dbReference>
<dbReference type="OrthoDB" id="10156669at2759"/>
<evidence type="ECO:0000313" key="1">
    <source>
        <dbReference type="EMBL" id="RNA38407.1"/>
    </source>
</evidence>
<dbReference type="AlphaFoldDB" id="A0A3M7SS30"/>
<evidence type="ECO:0000313" key="2">
    <source>
        <dbReference type="Proteomes" id="UP000276133"/>
    </source>
</evidence>
<keyword evidence="2" id="KW-1185">Reference proteome</keyword>
<feature type="non-terminal residue" evidence="1">
    <location>
        <position position="111"/>
    </location>
</feature>
<organism evidence="1 2">
    <name type="scientific">Brachionus plicatilis</name>
    <name type="common">Marine rotifer</name>
    <name type="synonym">Brachionus muelleri</name>
    <dbReference type="NCBI Taxonomy" id="10195"/>
    <lineage>
        <taxon>Eukaryota</taxon>
        <taxon>Metazoa</taxon>
        <taxon>Spiralia</taxon>
        <taxon>Gnathifera</taxon>
        <taxon>Rotifera</taxon>
        <taxon>Eurotatoria</taxon>
        <taxon>Monogononta</taxon>
        <taxon>Pseudotrocha</taxon>
        <taxon>Ploima</taxon>
        <taxon>Brachionidae</taxon>
        <taxon>Brachionus</taxon>
    </lineage>
</organism>
<sequence length="111" mass="13192">MDNIIEHKTRFYKFVEQYLKNSRMVYTQDDVKNKIEQIVTNRSNPSTKEMKIYNLFQAFKVIEIGGVNRLAKLDEEDNLVKYICAYEELFDEIDKYHKTVGHGGIHKTLKE</sequence>
<accession>A0A3M7SS30</accession>
<dbReference type="Proteomes" id="UP000276133">
    <property type="component" value="Unassembled WGS sequence"/>
</dbReference>
<proteinExistence type="predicted"/>
<reference evidence="1 2" key="1">
    <citation type="journal article" date="2018" name="Sci. Rep.">
        <title>Genomic signatures of local adaptation to the degree of environmental predictability in rotifers.</title>
        <authorList>
            <person name="Franch-Gras L."/>
            <person name="Hahn C."/>
            <person name="Garcia-Roger E.M."/>
            <person name="Carmona M.J."/>
            <person name="Serra M."/>
            <person name="Gomez A."/>
        </authorList>
    </citation>
    <scope>NUCLEOTIDE SEQUENCE [LARGE SCALE GENOMIC DNA]</scope>
    <source>
        <strain evidence="1">HYR1</strain>
    </source>
</reference>
<comment type="caution">
    <text evidence="1">The sequence shown here is derived from an EMBL/GenBank/DDBJ whole genome shotgun (WGS) entry which is preliminary data.</text>
</comment>
<protein>
    <submittedName>
        <fullName evidence="1">KRAB-A domain-containing 2</fullName>
    </submittedName>
</protein>
<gene>
    <name evidence="1" type="ORF">BpHYR1_011632</name>
</gene>
<name>A0A3M7SS30_BRAPC</name>